<organism evidence="2">
    <name type="scientific">Mesocestoides corti</name>
    <name type="common">Flatworm</name>
    <dbReference type="NCBI Taxonomy" id="53468"/>
    <lineage>
        <taxon>Eukaryota</taxon>
        <taxon>Metazoa</taxon>
        <taxon>Spiralia</taxon>
        <taxon>Lophotrochozoa</taxon>
        <taxon>Platyhelminthes</taxon>
        <taxon>Cestoda</taxon>
        <taxon>Eucestoda</taxon>
        <taxon>Cyclophyllidea</taxon>
        <taxon>Mesocestoididae</taxon>
        <taxon>Mesocestoides</taxon>
    </lineage>
</organism>
<reference evidence="2" key="1">
    <citation type="submission" date="2019-11" db="UniProtKB">
        <authorList>
            <consortium name="WormBaseParasite"/>
        </authorList>
    </citation>
    <scope>IDENTIFICATION</scope>
</reference>
<feature type="region of interest" description="Disordered" evidence="1">
    <location>
        <begin position="14"/>
        <end position="44"/>
    </location>
</feature>
<sequence length="70" mass="7821">MSAHLFVTTVEYPSSNRKKTGTTEQAVLTNHRPEPQVRRRPSEFTTPATPLNICCTSFVSYSGCLLMFLA</sequence>
<feature type="compositionally biased region" description="Basic and acidic residues" evidence="1">
    <location>
        <begin position="31"/>
        <end position="42"/>
    </location>
</feature>
<evidence type="ECO:0000313" key="2">
    <source>
        <dbReference type="WBParaSite" id="MCU_001759-RA"/>
    </source>
</evidence>
<dbReference type="WBParaSite" id="MCU_001759-RA">
    <property type="protein sequence ID" value="MCU_001759-RA"/>
    <property type="gene ID" value="MCU_001759"/>
</dbReference>
<accession>A0A5K3EMY7</accession>
<name>A0A5K3EMY7_MESCO</name>
<dbReference type="AlphaFoldDB" id="A0A5K3EMY7"/>
<protein>
    <submittedName>
        <fullName evidence="2">Uncharacterized protein</fullName>
    </submittedName>
</protein>
<proteinExistence type="predicted"/>
<evidence type="ECO:0000256" key="1">
    <source>
        <dbReference type="SAM" id="MobiDB-lite"/>
    </source>
</evidence>